<evidence type="ECO:0000259" key="13">
    <source>
        <dbReference type="Pfam" id="PF00890"/>
    </source>
</evidence>
<reference evidence="15 16" key="1">
    <citation type="submission" date="2023-07" db="EMBL/GenBank/DDBJ databases">
        <title>Genomic Encyclopedia of Type Strains, Phase IV (KMG-IV): sequencing the most valuable type-strain genomes for metagenomic binning, comparative biology and taxonomic classification.</title>
        <authorList>
            <person name="Goeker M."/>
        </authorList>
    </citation>
    <scope>NUCLEOTIDE SEQUENCE [LARGE SCALE GENOMIC DNA]</scope>
    <source>
        <strain evidence="15 16">DSM 29005</strain>
    </source>
</reference>
<comment type="cofactor">
    <cofactor evidence="1 12">
        <name>FAD</name>
        <dbReference type="ChEBI" id="CHEBI:57692"/>
    </cofactor>
</comment>
<dbReference type="NCBIfam" id="NF005978">
    <property type="entry name" value="PRK08071.1"/>
    <property type="match status" value="1"/>
</dbReference>
<dbReference type="EMBL" id="JAUSUD010000025">
    <property type="protein sequence ID" value="MDQ0232844.1"/>
    <property type="molecule type" value="Genomic_DNA"/>
</dbReference>
<keyword evidence="8 12" id="KW-0274">FAD</keyword>
<dbReference type="InterPro" id="IPR037099">
    <property type="entry name" value="Fum_R/Succ_DH_flav-like_C_sf"/>
</dbReference>
<evidence type="ECO:0000256" key="9">
    <source>
        <dbReference type="ARBA" id="ARBA00023002"/>
    </source>
</evidence>
<evidence type="ECO:0000256" key="1">
    <source>
        <dbReference type="ARBA" id="ARBA00001974"/>
    </source>
</evidence>
<dbReference type="InterPro" id="IPR003953">
    <property type="entry name" value="FAD-dep_OxRdtase_2_FAD-bd"/>
</dbReference>
<dbReference type="NCBIfam" id="TIGR00551">
    <property type="entry name" value="nadB"/>
    <property type="match status" value="1"/>
</dbReference>
<evidence type="ECO:0000256" key="10">
    <source>
        <dbReference type="ARBA" id="ARBA00048305"/>
    </source>
</evidence>
<comment type="similarity">
    <text evidence="3 12">Belongs to the FAD-dependent oxidoreductase 2 family. NadB subfamily.</text>
</comment>
<evidence type="ECO:0000256" key="12">
    <source>
        <dbReference type="RuleBase" id="RU362049"/>
    </source>
</evidence>
<evidence type="ECO:0000256" key="8">
    <source>
        <dbReference type="ARBA" id="ARBA00022827"/>
    </source>
</evidence>
<keyword evidence="7 12" id="KW-0662">Pyridine nucleotide biosynthesis</keyword>
<dbReference type="Proteomes" id="UP001234495">
    <property type="component" value="Unassembled WGS sequence"/>
</dbReference>
<keyword evidence="9 12" id="KW-0560">Oxidoreductase</keyword>
<feature type="domain" description="Fumarate reductase/succinate dehydrogenase flavoprotein-like C-terminal" evidence="14">
    <location>
        <begin position="412"/>
        <end position="507"/>
    </location>
</feature>
<dbReference type="Pfam" id="PF02910">
    <property type="entry name" value="Succ_DH_flav_C"/>
    <property type="match status" value="1"/>
</dbReference>
<name>A0ABT9ZKN8_9BACI</name>
<sequence>MPQTDVIIIGSGIAALSAAYYLKHKNVIVITKSSWTESNSMLAQGGIAAAIHKNDSWKNHYEDTLIAGCHHNNKHNVKKLVTEGPIEIVKWCKNGMTFDTDNNNQFLLGKEGAHSHNRILHAGGDATGREMTMFLYNKIKSKAVLIENEMALDLIIENGTCLGVRTKANNGALNTYLASKTIVASGGCGAVYGHTSNADVITGDGIAMAFRAGAEITDMEFIQFHPTMLNIEGRCVGLISEAVRGEGAVLINDRGEAFMHNIHHQKDLAPRDVVSRAIFEEMKKGHNVYLDISPITNFKERFPTVSNICRENGVNIEHGKLPVAPGMHFLMGGIRTNDKGETSIKDLFAIGETACTGVHGANRLASNSLLEGLVFGKNVASHILSVPFEKRASYSIDEGTDSQGQKLNLPTRKHIQRVMSEYVGIQRTEAELTIAVNWFKTYQSTFFDLNVKNLTREEMETINLLTIGWLISSSALKRTESRGGHYRLDFPYTNDNEWNERQIIRTKEEMYAEV</sequence>
<evidence type="ECO:0000256" key="2">
    <source>
        <dbReference type="ARBA" id="ARBA00004950"/>
    </source>
</evidence>
<dbReference type="InterPro" id="IPR005288">
    <property type="entry name" value="NadB"/>
</dbReference>
<gene>
    <name evidence="15" type="ORF">J2S19_004166</name>
</gene>
<evidence type="ECO:0000256" key="4">
    <source>
        <dbReference type="ARBA" id="ARBA00012173"/>
    </source>
</evidence>
<dbReference type="SUPFAM" id="SSF56425">
    <property type="entry name" value="Succinate dehydrogenase/fumarate reductase flavoprotein, catalytic domain"/>
    <property type="match status" value="1"/>
</dbReference>
<keyword evidence="16" id="KW-1185">Reference proteome</keyword>
<dbReference type="EC" id="1.4.3.16" evidence="4 11"/>
<evidence type="ECO:0000313" key="16">
    <source>
        <dbReference type="Proteomes" id="UP001234495"/>
    </source>
</evidence>
<feature type="domain" description="FAD-dependent oxidoreductase 2 FAD-binding" evidence="13">
    <location>
        <begin position="5"/>
        <end position="369"/>
    </location>
</feature>
<dbReference type="Gene3D" id="3.50.50.60">
    <property type="entry name" value="FAD/NAD(P)-binding domain"/>
    <property type="match status" value="1"/>
</dbReference>
<comment type="caution">
    <text evidence="15">The sequence shown here is derived from an EMBL/GenBank/DDBJ whole genome shotgun (WGS) entry which is preliminary data.</text>
</comment>
<evidence type="ECO:0000313" key="15">
    <source>
        <dbReference type="EMBL" id="MDQ0232844.1"/>
    </source>
</evidence>
<evidence type="ECO:0000256" key="3">
    <source>
        <dbReference type="ARBA" id="ARBA00008562"/>
    </source>
</evidence>
<protein>
    <recommendedName>
        <fullName evidence="5 11">L-aspartate oxidase</fullName>
        <ecNumber evidence="4 11">1.4.3.16</ecNumber>
    </recommendedName>
</protein>
<dbReference type="PIRSF" id="PIRSF000171">
    <property type="entry name" value="SDHA_APRA_LASPO"/>
    <property type="match status" value="1"/>
</dbReference>
<organism evidence="15 16">
    <name type="scientific">Metabacillus malikii</name>
    <dbReference type="NCBI Taxonomy" id="1504265"/>
    <lineage>
        <taxon>Bacteria</taxon>
        <taxon>Bacillati</taxon>
        <taxon>Bacillota</taxon>
        <taxon>Bacilli</taxon>
        <taxon>Bacillales</taxon>
        <taxon>Bacillaceae</taxon>
        <taxon>Metabacillus</taxon>
    </lineage>
</organism>
<dbReference type="Gene3D" id="1.20.58.100">
    <property type="entry name" value="Fumarate reductase/succinate dehydrogenase flavoprotein-like, C-terminal domain"/>
    <property type="match status" value="1"/>
</dbReference>
<comment type="function">
    <text evidence="12">Catalyzes the oxidation of L-aspartate to iminoaspartate.</text>
</comment>
<dbReference type="Pfam" id="PF00890">
    <property type="entry name" value="FAD_binding_2"/>
    <property type="match status" value="1"/>
</dbReference>
<dbReference type="PANTHER" id="PTHR42716">
    <property type="entry name" value="L-ASPARTATE OXIDASE"/>
    <property type="match status" value="1"/>
</dbReference>
<dbReference type="InterPro" id="IPR015939">
    <property type="entry name" value="Fum_Rdtase/Succ_DH_flav-like_C"/>
</dbReference>
<proteinExistence type="inferred from homology"/>
<evidence type="ECO:0000256" key="5">
    <source>
        <dbReference type="ARBA" id="ARBA00021901"/>
    </source>
</evidence>
<comment type="subcellular location">
    <subcellularLocation>
        <location evidence="12">Cytoplasm</location>
    </subcellularLocation>
</comment>
<dbReference type="InterPro" id="IPR036188">
    <property type="entry name" value="FAD/NAD-bd_sf"/>
</dbReference>
<accession>A0ABT9ZKN8</accession>
<dbReference type="PRINTS" id="PR00368">
    <property type="entry name" value="FADPNR"/>
</dbReference>
<dbReference type="InterPro" id="IPR027477">
    <property type="entry name" value="Succ_DH/fumarate_Rdtase_cat_sf"/>
</dbReference>
<dbReference type="RefSeq" id="WP_307345333.1">
    <property type="nucleotide sequence ID" value="NZ_JAUSUD010000025.1"/>
</dbReference>
<dbReference type="SUPFAM" id="SSF46977">
    <property type="entry name" value="Succinate dehydrogenase/fumarate reductase flavoprotein C-terminal domain"/>
    <property type="match status" value="1"/>
</dbReference>
<evidence type="ECO:0000256" key="7">
    <source>
        <dbReference type="ARBA" id="ARBA00022642"/>
    </source>
</evidence>
<dbReference type="GO" id="GO:0008734">
    <property type="term" value="F:L-aspartate oxidase activity"/>
    <property type="evidence" value="ECO:0007669"/>
    <property type="project" value="UniProtKB-EC"/>
</dbReference>
<comment type="catalytic activity">
    <reaction evidence="10">
        <text>L-aspartate + O2 = iminosuccinate + H2O2</text>
        <dbReference type="Rhea" id="RHEA:25876"/>
        <dbReference type="ChEBI" id="CHEBI:15379"/>
        <dbReference type="ChEBI" id="CHEBI:16240"/>
        <dbReference type="ChEBI" id="CHEBI:29991"/>
        <dbReference type="ChEBI" id="CHEBI:77875"/>
        <dbReference type="EC" id="1.4.3.16"/>
    </reaction>
    <physiologicalReaction direction="left-to-right" evidence="10">
        <dbReference type="Rhea" id="RHEA:25877"/>
    </physiologicalReaction>
</comment>
<dbReference type="SUPFAM" id="SSF51905">
    <property type="entry name" value="FAD/NAD(P)-binding domain"/>
    <property type="match status" value="1"/>
</dbReference>
<dbReference type="PANTHER" id="PTHR42716:SF2">
    <property type="entry name" value="L-ASPARTATE OXIDASE, CHLOROPLASTIC"/>
    <property type="match status" value="1"/>
</dbReference>
<evidence type="ECO:0000256" key="11">
    <source>
        <dbReference type="NCBIfam" id="TIGR00551"/>
    </source>
</evidence>
<keyword evidence="6 12" id="KW-0285">Flavoprotein</keyword>
<evidence type="ECO:0000259" key="14">
    <source>
        <dbReference type="Pfam" id="PF02910"/>
    </source>
</evidence>
<evidence type="ECO:0000256" key="6">
    <source>
        <dbReference type="ARBA" id="ARBA00022630"/>
    </source>
</evidence>
<comment type="pathway">
    <text evidence="2 12">Cofactor biosynthesis; NAD(+) biosynthesis; iminoaspartate from L-aspartate (oxidase route): step 1/1.</text>
</comment>
<dbReference type="Gene3D" id="3.90.700.10">
    <property type="entry name" value="Succinate dehydrogenase/fumarate reductase flavoprotein, catalytic domain"/>
    <property type="match status" value="1"/>
</dbReference>